<keyword evidence="2" id="KW-1185">Reference proteome</keyword>
<gene>
    <name evidence="1" type="ORF">BJ508DRAFT_333855</name>
</gene>
<sequence length="224" mass="25296">MAALSKPIQAKQGSARTLEVHFRILAVQIRQLDAIRKQQVLVQTWHRVKPLALSIIPDKAERLQMFVSVPLPVIPITVENYETEEFLLKSADGMTDIAIQMLRKLERSFSSPSTQNLPKTNAPHSLQVRVSRLQARRRMLTARGTFVVTRGVANFEWAGVMRPSDKDPLGVENAFPMPNLEDLDEETVKALEATTDAEEMLMEVAKSGLTSLEGDFDKFWEARR</sequence>
<dbReference type="Proteomes" id="UP000275078">
    <property type="component" value="Unassembled WGS sequence"/>
</dbReference>
<dbReference type="AlphaFoldDB" id="A0A3N4HPH7"/>
<evidence type="ECO:0000313" key="1">
    <source>
        <dbReference type="EMBL" id="RPA73720.1"/>
    </source>
</evidence>
<protein>
    <submittedName>
        <fullName evidence="1">Uncharacterized protein</fullName>
    </submittedName>
</protein>
<dbReference type="EMBL" id="ML119813">
    <property type="protein sequence ID" value="RPA73720.1"/>
    <property type="molecule type" value="Genomic_DNA"/>
</dbReference>
<proteinExistence type="predicted"/>
<evidence type="ECO:0000313" key="2">
    <source>
        <dbReference type="Proteomes" id="UP000275078"/>
    </source>
</evidence>
<name>A0A3N4HPH7_ASCIM</name>
<organism evidence="1 2">
    <name type="scientific">Ascobolus immersus RN42</name>
    <dbReference type="NCBI Taxonomy" id="1160509"/>
    <lineage>
        <taxon>Eukaryota</taxon>
        <taxon>Fungi</taxon>
        <taxon>Dikarya</taxon>
        <taxon>Ascomycota</taxon>
        <taxon>Pezizomycotina</taxon>
        <taxon>Pezizomycetes</taxon>
        <taxon>Pezizales</taxon>
        <taxon>Ascobolaceae</taxon>
        <taxon>Ascobolus</taxon>
    </lineage>
</organism>
<accession>A0A3N4HPH7</accession>
<reference evidence="1 2" key="1">
    <citation type="journal article" date="2018" name="Nat. Ecol. Evol.">
        <title>Pezizomycetes genomes reveal the molecular basis of ectomycorrhizal truffle lifestyle.</title>
        <authorList>
            <person name="Murat C."/>
            <person name="Payen T."/>
            <person name="Noel B."/>
            <person name="Kuo A."/>
            <person name="Morin E."/>
            <person name="Chen J."/>
            <person name="Kohler A."/>
            <person name="Krizsan K."/>
            <person name="Balestrini R."/>
            <person name="Da Silva C."/>
            <person name="Montanini B."/>
            <person name="Hainaut M."/>
            <person name="Levati E."/>
            <person name="Barry K.W."/>
            <person name="Belfiori B."/>
            <person name="Cichocki N."/>
            <person name="Clum A."/>
            <person name="Dockter R.B."/>
            <person name="Fauchery L."/>
            <person name="Guy J."/>
            <person name="Iotti M."/>
            <person name="Le Tacon F."/>
            <person name="Lindquist E.A."/>
            <person name="Lipzen A."/>
            <person name="Malagnac F."/>
            <person name="Mello A."/>
            <person name="Molinier V."/>
            <person name="Miyauchi S."/>
            <person name="Poulain J."/>
            <person name="Riccioni C."/>
            <person name="Rubini A."/>
            <person name="Sitrit Y."/>
            <person name="Splivallo R."/>
            <person name="Traeger S."/>
            <person name="Wang M."/>
            <person name="Zifcakova L."/>
            <person name="Wipf D."/>
            <person name="Zambonelli A."/>
            <person name="Paolocci F."/>
            <person name="Nowrousian M."/>
            <person name="Ottonello S."/>
            <person name="Baldrian P."/>
            <person name="Spatafora J.W."/>
            <person name="Henrissat B."/>
            <person name="Nagy L.G."/>
            <person name="Aury J.M."/>
            <person name="Wincker P."/>
            <person name="Grigoriev I.V."/>
            <person name="Bonfante P."/>
            <person name="Martin F.M."/>
        </authorList>
    </citation>
    <scope>NUCLEOTIDE SEQUENCE [LARGE SCALE GENOMIC DNA]</scope>
    <source>
        <strain evidence="1 2">RN42</strain>
    </source>
</reference>